<feature type="compositionally biased region" description="Acidic residues" evidence="2">
    <location>
        <begin position="645"/>
        <end position="657"/>
    </location>
</feature>
<feature type="region of interest" description="Disordered" evidence="2">
    <location>
        <begin position="426"/>
        <end position="455"/>
    </location>
</feature>
<feature type="compositionally biased region" description="Basic residues" evidence="2">
    <location>
        <begin position="935"/>
        <end position="946"/>
    </location>
</feature>
<feature type="region of interest" description="Disordered" evidence="2">
    <location>
        <begin position="1144"/>
        <end position="1173"/>
    </location>
</feature>
<comment type="caution">
    <text evidence="3">The sequence shown here is derived from an EMBL/GenBank/DDBJ whole genome shotgun (WGS) entry which is preliminary data.</text>
</comment>
<feature type="compositionally biased region" description="Low complexity" evidence="2">
    <location>
        <begin position="1202"/>
        <end position="1211"/>
    </location>
</feature>
<evidence type="ECO:0000256" key="1">
    <source>
        <dbReference type="SAM" id="Coils"/>
    </source>
</evidence>
<dbReference type="OrthoDB" id="3358861at2759"/>
<evidence type="ECO:0000256" key="2">
    <source>
        <dbReference type="SAM" id="MobiDB-lite"/>
    </source>
</evidence>
<feature type="region of interest" description="Disordered" evidence="2">
    <location>
        <begin position="865"/>
        <end position="1128"/>
    </location>
</feature>
<dbReference type="Gene3D" id="1.20.1270.60">
    <property type="entry name" value="Arfaptin homology (AH) domain/BAR domain"/>
    <property type="match status" value="1"/>
</dbReference>
<feature type="compositionally biased region" description="Polar residues" evidence="2">
    <location>
        <begin position="251"/>
        <end position="264"/>
    </location>
</feature>
<name>A0A8S0XVZ5_CYCAE</name>
<feature type="region of interest" description="Disordered" evidence="2">
    <location>
        <begin position="1191"/>
        <end position="1475"/>
    </location>
</feature>
<feature type="compositionally biased region" description="Polar residues" evidence="2">
    <location>
        <begin position="1035"/>
        <end position="1051"/>
    </location>
</feature>
<feature type="compositionally biased region" description="Basic and acidic residues" evidence="2">
    <location>
        <begin position="510"/>
        <end position="577"/>
    </location>
</feature>
<protein>
    <submittedName>
        <fullName evidence="3">Uncharacterized protein</fullName>
    </submittedName>
</protein>
<proteinExistence type="predicted"/>
<feature type="region of interest" description="Disordered" evidence="2">
    <location>
        <begin position="470"/>
        <end position="694"/>
    </location>
</feature>
<feature type="compositionally biased region" description="Polar residues" evidence="2">
    <location>
        <begin position="1245"/>
        <end position="1254"/>
    </location>
</feature>
<feature type="compositionally biased region" description="Low complexity" evidence="2">
    <location>
        <begin position="599"/>
        <end position="618"/>
    </location>
</feature>
<sequence>MTMSCPSHSQLSLPPPTLLFMVHRPADSRLLTNLLQHEKEYSKQLNQLLDTSSASLASFAAYAAASPPPASQVIMAIAGTLAAADEALKRYRQGVEEWRDNMRMLKEMEDEVGNIMRDREILVNRLIKASKSQKQSSGSIRDSLLLGHQPFPSSSTLSLQDSPSPPPSRPLSASFSSSTKLAAAQSELQACETHLAAKERELAAKRAASVRDGLGARARAMIECGWAWSQLGKEALRTLETLREQDRPASDVSSIGPSQSASQITHHEDTASGASASAPPPPISSIMSSGILGDLPPPPPPPPPPLSADPRPPSGTTTTTTTSSLFYTPATATTYKLETVTYAPAVALHVPPSNINANVNTSPGAGAGASQATATPFAPVTNEIHNDDSTHRNVHLPAPHALDGYAYDIPMAEPPAAVAGPSRAYSPVKGLRRQGTSSGYSTPTRQGSPFTGRHVLERRITEEELKRASAEIAVQGKGQEEDEDGSTEEDDHRLVSGGKLAVVENPRFMSEARKRELEKERERAEKERREEAERERRRAEEAEREQRRKEKEEEKRKGKQKEEEEERVVEPTKEKNRFSLRPQKHHAPESGRPEDSPTKTDVPTSSPSKPTSNTSPSKGLFGTLRGLFGKHPSPKKARSGTITADDADVSSDSDDDTTASPSKRGGLFRSRWKGHAKSKSSVSPSKWESRTEKNVRQLLAETPRAASFDEEAGRGVVKVGAVARSGTGSAVHLGSGQEPRKPLPRMRSVSDTGVVGASSPSGGRRLKKNRTGPPVAASAAAASAALSSSSTPAHIPTRSASTSGAQAQARPSARASATSNEMTPTGKRRSASIDIAVENRRSFIEEEMERDSSGGEMIVDLGKRRRRAASEIGGASASPTTPVRAQMGPIPTAPAPAPVLVSREPARQQTTPAPAPVHVKGYSSDTAAVAPLASMKRKKSLTKKKTQAASTSTPSAPVPVTSSSAPPPATTSTSAKKLSTKSPKSTGAMASKTSLAHPSGTPTTIAIGPSTTATVLPATGGTPSGTLVPQEGWAAQSQAPGGSLSRNSSILSAASAPPGSGGGPVKGKKQKRTTLGQGMGNSTGDGLARHASLGSPPAPASSSLAHGSTTQPDATSAGGVGGLVHPAAAPPSLMSIVEDVARGNREGWGQDTRKSVGGSQIPSGLAEVVRAPPRLTRNELDRIGSLEVKAKAAAGAGGSAGAGPAAGSAGSNLFQIKAPGSVFDVRRQQQQQSTEAEGAEAPRTAKTQRSTSVQDKGKKPIRGPSTPASSATGPNANAQPPAPAPAVKMPLRSALRNPSPSPSPQPHPHPHTQPGPSILHRHPLPASNVATTSHVFGSRSSPQIPEPMVRRDKGKGKAPPPQEDSANESSADDTGNEVFYSDEEEVERLPPGPLAPLAQPAAKDSTSGQGLANGHAEGYGSEVSESTASTALASTGQTPTQIPRRRKSVRVSLQPTFSPSPPAIDYDDEEEARAHAPWAWEQDAHTHREHEHVEHGHVHAPVAVPAAQPKTIAATIDIWADSSDEDESYARAKRMLSRAAKKEKDVTLMVANRM</sequence>
<feature type="compositionally biased region" description="Acidic residues" evidence="2">
    <location>
        <begin position="1370"/>
        <end position="1386"/>
    </location>
</feature>
<feature type="compositionally biased region" description="Polar residues" evidence="2">
    <location>
        <begin position="434"/>
        <end position="449"/>
    </location>
</feature>
<accession>A0A8S0XVZ5</accession>
<feature type="compositionally biased region" description="Polar residues" evidence="2">
    <location>
        <begin position="991"/>
        <end position="1014"/>
    </location>
</feature>
<keyword evidence="1" id="KW-0175">Coiled coil</keyword>
<feature type="compositionally biased region" description="Low complexity" evidence="2">
    <location>
        <begin position="1426"/>
        <end position="1435"/>
    </location>
</feature>
<keyword evidence="4" id="KW-1185">Reference proteome</keyword>
<organism evidence="3 4">
    <name type="scientific">Cyclocybe aegerita</name>
    <name type="common">Black poplar mushroom</name>
    <name type="synonym">Agrocybe aegerita</name>
    <dbReference type="NCBI Taxonomy" id="1973307"/>
    <lineage>
        <taxon>Eukaryota</taxon>
        <taxon>Fungi</taxon>
        <taxon>Dikarya</taxon>
        <taxon>Basidiomycota</taxon>
        <taxon>Agaricomycotina</taxon>
        <taxon>Agaricomycetes</taxon>
        <taxon>Agaricomycetidae</taxon>
        <taxon>Agaricales</taxon>
        <taxon>Agaricineae</taxon>
        <taxon>Bolbitiaceae</taxon>
        <taxon>Cyclocybe</taxon>
    </lineage>
</organism>
<feature type="region of interest" description="Disordered" evidence="2">
    <location>
        <begin position="244"/>
        <end position="325"/>
    </location>
</feature>
<feature type="compositionally biased region" description="Pro residues" evidence="2">
    <location>
        <begin position="295"/>
        <end position="313"/>
    </location>
</feature>
<feature type="compositionally biased region" description="Low complexity" evidence="2">
    <location>
        <begin position="152"/>
        <end position="162"/>
    </location>
</feature>
<evidence type="ECO:0000313" key="4">
    <source>
        <dbReference type="Proteomes" id="UP000467700"/>
    </source>
</evidence>
<dbReference type="Proteomes" id="UP000467700">
    <property type="component" value="Unassembled WGS sequence"/>
</dbReference>
<feature type="compositionally biased region" description="Low complexity" evidence="2">
    <location>
        <begin position="776"/>
        <end position="790"/>
    </location>
</feature>
<reference evidence="3 4" key="1">
    <citation type="submission" date="2020-01" db="EMBL/GenBank/DDBJ databases">
        <authorList>
            <person name="Gupta K D."/>
        </authorList>
    </citation>
    <scope>NUCLEOTIDE SEQUENCE [LARGE SCALE GENOMIC DNA]</scope>
</reference>
<feature type="compositionally biased region" description="Low complexity" evidence="2">
    <location>
        <begin position="947"/>
        <end position="986"/>
    </location>
</feature>
<feature type="compositionally biased region" description="Polar residues" evidence="2">
    <location>
        <begin position="1328"/>
        <end position="1343"/>
    </location>
</feature>
<feature type="compositionally biased region" description="Low complexity" evidence="2">
    <location>
        <begin position="1090"/>
        <end position="1108"/>
    </location>
</feature>
<feature type="region of interest" description="Disordered" evidence="2">
    <location>
        <begin position="724"/>
        <end position="834"/>
    </location>
</feature>
<feature type="compositionally biased region" description="Pro residues" evidence="2">
    <location>
        <begin position="1299"/>
        <end position="1313"/>
    </location>
</feature>
<feature type="region of interest" description="Disordered" evidence="2">
    <location>
        <begin position="152"/>
        <end position="178"/>
    </location>
</feature>
<dbReference type="EMBL" id="CACVBS010000056">
    <property type="protein sequence ID" value="CAA7266711.1"/>
    <property type="molecule type" value="Genomic_DNA"/>
</dbReference>
<evidence type="ECO:0000313" key="3">
    <source>
        <dbReference type="EMBL" id="CAA7266711.1"/>
    </source>
</evidence>
<feature type="compositionally biased region" description="Acidic residues" evidence="2">
    <location>
        <begin position="480"/>
        <end position="489"/>
    </location>
</feature>
<gene>
    <name evidence="3" type="ORF">AAE3_LOCUS8906</name>
</gene>
<feature type="compositionally biased region" description="Low complexity" evidence="2">
    <location>
        <begin position="805"/>
        <end position="817"/>
    </location>
</feature>
<feature type="compositionally biased region" description="Basic and acidic residues" evidence="2">
    <location>
        <begin position="586"/>
        <end position="598"/>
    </location>
</feature>
<feature type="coiled-coil region" evidence="1">
    <location>
        <begin position="81"/>
        <end position="125"/>
    </location>
</feature>
<dbReference type="InterPro" id="IPR027267">
    <property type="entry name" value="AH/BAR_dom_sf"/>
</dbReference>